<dbReference type="Proteomes" id="UP001153269">
    <property type="component" value="Unassembled WGS sequence"/>
</dbReference>
<comment type="caution">
    <text evidence="2">The sequence shown here is derived from an EMBL/GenBank/DDBJ whole genome shotgun (WGS) entry which is preliminary data.</text>
</comment>
<evidence type="ECO:0000256" key="1">
    <source>
        <dbReference type="SAM" id="MobiDB-lite"/>
    </source>
</evidence>
<sequence>MSRSVIKNEPSPGPWKDKQAVSFWDRCSPKKSVTDSRASGGTDEQVPLPDELSTAPSSETHLCPGLADMGLYTPGRSSVRLRCREEANERISHISNGSVYNATASWLEIYDTFGDLQIDGIRVFSPSPTCGSVGMCRGKLQPEEFLGKVGIRISTIAKKWQTNDEPTRLLIGAHSGSLGGAEEPTHPDPQHQHLKFQREIHFTDTNSSNFLSLSCVCLLNLIRQQNCFYLH</sequence>
<proteinExistence type="predicted"/>
<protein>
    <submittedName>
        <fullName evidence="2">Uncharacterized protein</fullName>
    </submittedName>
</protein>
<evidence type="ECO:0000313" key="2">
    <source>
        <dbReference type="EMBL" id="CAB1454492.1"/>
    </source>
</evidence>
<feature type="region of interest" description="Disordered" evidence="1">
    <location>
        <begin position="27"/>
        <end position="59"/>
    </location>
</feature>
<reference evidence="2" key="1">
    <citation type="submission" date="2020-03" db="EMBL/GenBank/DDBJ databases">
        <authorList>
            <person name="Weist P."/>
        </authorList>
    </citation>
    <scope>NUCLEOTIDE SEQUENCE</scope>
</reference>
<accession>A0A9N7VKD5</accession>
<gene>
    <name evidence="2" type="ORF">PLEPLA_LOCUS42258</name>
</gene>
<name>A0A9N7VKD5_PLEPL</name>
<dbReference type="AlphaFoldDB" id="A0A9N7VKD5"/>
<dbReference type="EMBL" id="CADEAL010004214">
    <property type="protein sequence ID" value="CAB1454492.1"/>
    <property type="molecule type" value="Genomic_DNA"/>
</dbReference>
<evidence type="ECO:0000313" key="3">
    <source>
        <dbReference type="Proteomes" id="UP001153269"/>
    </source>
</evidence>
<organism evidence="2 3">
    <name type="scientific">Pleuronectes platessa</name>
    <name type="common">European plaice</name>
    <dbReference type="NCBI Taxonomy" id="8262"/>
    <lineage>
        <taxon>Eukaryota</taxon>
        <taxon>Metazoa</taxon>
        <taxon>Chordata</taxon>
        <taxon>Craniata</taxon>
        <taxon>Vertebrata</taxon>
        <taxon>Euteleostomi</taxon>
        <taxon>Actinopterygii</taxon>
        <taxon>Neopterygii</taxon>
        <taxon>Teleostei</taxon>
        <taxon>Neoteleostei</taxon>
        <taxon>Acanthomorphata</taxon>
        <taxon>Carangaria</taxon>
        <taxon>Pleuronectiformes</taxon>
        <taxon>Pleuronectoidei</taxon>
        <taxon>Pleuronectidae</taxon>
        <taxon>Pleuronectes</taxon>
    </lineage>
</organism>
<keyword evidence="3" id="KW-1185">Reference proteome</keyword>